<keyword evidence="4" id="KW-0762">Sugar transport</keyword>
<dbReference type="PANTHER" id="PTHR30175">
    <property type="entry name" value="PHOSPHOTRANSFERASE SYSTEM TRANSPORT PROTEIN"/>
    <property type="match status" value="1"/>
</dbReference>
<dbReference type="SUPFAM" id="SSF55604">
    <property type="entry name" value="Glucose permease domain IIB"/>
    <property type="match status" value="1"/>
</dbReference>
<protein>
    <submittedName>
        <fullName evidence="11">PTS system beta-glucoside-specific EIIBCA component</fullName>
    </submittedName>
</protein>
<dbReference type="GO" id="GO:0009401">
    <property type="term" value="P:phosphoenolpyruvate-dependent sugar phosphotransferase system"/>
    <property type="evidence" value="ECO:0007669"/>
    <property type="project" value="UniProtKB-KW"/>
</dbReference>
<dbReference type="GO" id="GO:0008982">
    <property type="term" value="F:protein-N(PI)-phosphohistidine-sugar phosphotransferase activity"/>
    <property type="evidence" value="ECO:0007669"/>
    <property type="project" value="InterPro"/>
</dbReference>
<keyword evidence="9" id="KW-1133">Transmembrane helix</keyword>
<dbReference type="Gene3D" id="3.30.1360.60">
    <property type="entry name" value="Glucose permease domain IIB"/>
    <property type="match status" value="1"/>
</dbReference>
<dbReference type="Gene3D" id="2.70.70.10">
    <property type="entry name" value="Glucose Permease (Domain IIA)"/>
    <property type="match status" value="1"/>
</dbReference>
<keyword evidence="10" id="KW-0472">Membrane</keyword>
<evidence type="ECO:0000256" key="10">
    <source>
        <dbReference type="ARBA" id="ARBA00023136"/>
    </source>
</evidence>
<dbReference type="GO" id="GO:0090589">
    <property type="term" value="F:protein-phosphocysteine-trehalose phosphotransferase system transporter activity"/>
    <property type="evidence" value="ECO:0007669"/>
    <property type="project" value="TreeGrafter"/>
</dbReference>
<keyword evidence="2" id="KW-0813">Transport</keyword>
<dbReference type="InterPro" id="IPR018113">
    <property type="entry name" value="PTrfase_EIIB_Cys"/>
</dbReference>
<dbReference type="NCBIfam" id="TIGR00830">
    <property type="entry name" value="PTBA"/>
    <property type="match status" value="1"/>
</dbReference>
<dbReference type="AlphaFoldDB" id="A0A410WAY0"/>
<dbReference type="InterPro" id="IPR001996">
    <property type="entry name" value="PTS_IIB_1"/>
</dbReference>
<dbReference type="Pfam" id="PF00358">
    <property type="entry name" value="PTS_EIIA_1"/>
    <property type="match status" value="1"/>
</dbReference>
<evidence type="ECO:0000256" key="8">
    <source>
        <dbReference type="ARBA" id="ARBA00022777"/>
    </source>
</evidence>
<evidence type="ECO:0000256" key="1">
    <source>
        <dbReference type="ARBA" id="ARBA00004651"/>
    </source>
</evidence>
<dbReference type="PROSITE" id="PS51103">
    <property type="entry name" value="PTS_EIIC_TYPE_1"/>
    <property type="match status" value="1"/>
</dbReference>
<dbReference type="CDD" id="cd00212">
    <property type="entry name" value="PTS_IIB_glc"/>
    <property type="match status" value="1"/>
</dbReference>
<dbReference type="PROSITE" id="PS51098">
    <property type="entry name" value="PTS_EIIB_TYPE_1"/>
    <property type="match status" value="1"/>
</dbReference>
<dbReference type="Proteomes" id="UP000288929">
    <property type="component" value="Chromosome"/>
</dbReference>
<name>A0A410WAY0_9CORY</name>
<dbReference type="InterPro" id="IPR011055">
    <property type="entry name" value="Dup_hybrid_motif"/>
</dbReference>
<dbReference type="InterPro" id="IPR003352">
    <property type="entry name" value="PTS_EIIC"/>
</dbReference>
<keyword evidence="12" id="KW-1185">Reference proteome</keyword>
<accession>A0A410WAY0</accession>
<dbReference type="FunFam" id="3.30.1360.60:FF:000001">
    <property type="entry name" value="PTS system glucose-specific IIBC component PtsG"/>
    <property type="match status" value="1"/>
</dbReference>
<dbReference type="GO" id="GO:0016301">
    <property type="term" value="F:kinase activity"/>
    <property type="evidence" value="ECO:0007669"/>
    <property type="project" value="UniProtKB-KW"/>
</dbReference>
<dbReference type="Pfam" id="PF00367">
    <property type="entry name" value="PTS_EIIB"/>
    <property type="match status" value="1"/>
</dbReference>
<dbReference type="PROSITE" id="PS51093">
    <property type="entry name" value="PTS_EIIA_TYPE_1"/>
    <property type="match status" value="1"/>
</dbReference>
<dbReference type="EMBL" id="CP035299">
    <property type="protein sequence ID" value="QAU53112.1"/>
    <property type="molecule type" value="Genomic_DNA"/>
</dbReference>
<evidence type="ECO:0000313" key="12">
    <source>
        <dbReference type="Proteomes" id="UP000288929"/>
    </source>
</evidence>
<evidence type="ECO:0000256" key="4">
    <source>
        <dbReference type="ARBA" id="ARBA00022597"/>
    </source>
</evidence>
<reference evidence="11 12" key="1">
    <citation type="submission" date="2019-01" db="EMBL/GenBank/DDBJ databases">
        <authorList>
            <person name="Ruckert C."/>
            <person name="Busche T."/>
            <person name="Kalinowski J."/>
        </authorList>
    </citation>
    <scope>NUCLEOTIDE SEQUENCE [LARGE SCALE GENOMIC DNA]</scope>
    <source>
        <strain evidence="11 12">136/3</strain>
    </source>
</reference>
<organism evidence="11 12">
    <name type="scientific">Corynebacterium pelargi</name>
    <dbReference type="NCBI Taxonomy" id="1471400"/>
    <lineage>
        <taxon>Bacteria</taxon>
        <taxon>Bacillati</taxon>
        <taxon>Actinomycetota</taxon>
        <taxon>Actinomycetes</taxon>
        <taxon>Mycobacteriales</taxon>
        <taxon>Corynebacteriaceae</taxon>
        <taxon>Corynebacterium</taxon>
    </lineage>
</organism>
<dbReference type="InterPro" id="IPR013013">
    <property type="entry name" value="PTS_EIIC_1"/>
</dbReference>
<dbReference type="GO" id="GO:0005886">
    <property type="term" value="C:plasma membrane"/>
    <property type="evidence" value="ECO:0007669"/>
    <property type="project" value="UniProtKB-SubCell"/>
</dbReference>
<dbReference type="GO" id="GO:0015771">
    <property type="term" value="P:trehalose transport"/>
    <property type="evidence" value="ECO:0007669"/>
    <property type="project" value="TreeGrafter"/>
</dbReference>
<dbReference type="SUPFAM" id="SSF51261">
    <property type="entry name" value="Duplicated hybrid motif"/>
    <property type="match status" value="1"/>
</dbReference>
<evidence type="ECO:0000256" key="6">
    <source>
        <dbReference type="ARBA" id="ARBA00022683"/>
    </source>
</evidence>
<proteinExistence type="predicted"/>
<gene>
    <name evidence="11" type="primary">bglF3</name>
    <name evidence="11" type="ORF">CPELA_09285</name>
</gene>
<keyword evidence="7" id="KW-0812">Transmembrane</keyword>
<keyword evidence="3" id="KW-1003">Cell membrane</keyword>
<dbReference type="InterPro" id="IPR036878">
    <property type="entry name" value="Glu_permease_IIB"/>
</dbReference>
<dbReference type="OrthoDB" id="9797715at2"/>
<dbReference type="InterPro" id="IPR001127">
    <property type="entry name" value="PTS_EIIA_1_perm"/>
</dbReference>
<comment type="subcellular location">
    <subcellularLocation>
        <location evidence="1">Cell membrane</location>
        <topology evidence="1">Multi-pass membrane protein</topology>
    </subcellularLocation>
</comment>
<sequence>MSEHSVRLLSPASGTIIPIGQVPDKVFASQGVGDGFGVANPASGEMRTPVAGKITMVAKTGHAIGIRTEEGLDLLVHLGIDTVELEGKPFTLNVERGAQVEAGEVFGTMDTQAIEDAGKNTTIIVAVTNSKKKLEAIEVEEHQVNAGELAVEVTLRAAKPAAEAGAAGAAGAAAAAAADKQDSGKAVAQQRPAELSGFDALAWDILNLIGGKENVKSVTHCITRERFYLHDESKANDAAVAELEGVIDVVKAGGQYQVVIGPDVEDVYDAIVKQLGEDKAAGEQEAVEQKPRPDSAIGWVKQGFSSLIGVITGSMIPIIGLLAASGIIKGILSLLTTFNVTTQDSNTFQIINAMSDSVFYFLPIFVGFTAAKRLGADPIIVAIIGGVLTHPSIVDLSGQEASRDFLSVPLNGDFFGLPINIASYSYSIFPIIVAAWVASKVEPWLKRIVPNTVRMIFVPLLEVVIVSLAILLVLGPVVMLISGGIANAIQWLYDLSPTISGLFIGGFYQVLVIFGLHWAVIPLVAQDIANTGHSYLNAIISATMVAQGGAALAILVKSKIQKIKGLAGPATISAFCGVTEPAMYGLNLKYGRTFIMASIGGAAGGLLTGLFNVNMWGFTGSLIGFTSFVNPDGLDFSFWGFLIASGVALAVSFTLTYLFGFKDSDVEQAREVKKVRLGNREPVAK</sequence>
<dbReference type="RefSeq" id="WP_128890465.1">
    <property type="nucleotide sequence ID" value="NZ_BMCX01000002.1"/>
</dbReference>
<dbReference type="KEGG" id="cpeg:CPELA_09285"/>
<keyword evidence="6" id="KW-0598">Phosphotransferase system</keyword>
<dbReference type="Pfam" id="PF02378">
    <property type="entry name" value="PTS_EIIC"/>
    <property type="match status" value="1"/>
</dbReference>
<dbReference type="PANTHER" id="PTHR30175:SF1">
    <property type="entry name" value="PTS SYSTEM ARBUTIN-, CELLOBIOSE-, AND SALICIN-SPECIFIC EIIBC COMPONENT-RELATED"/>
    <property type="match status" value="1"/>
</dbReference>
<evidence type="ECO:0000256" key="7">
    <source>
        <dbReference type="ARBA" id="ARBA00022692"/>
    </source>
</evidence>
<keyword evidence="5" id="KW-0808">Transferase</keyword>
<keyword evidence="8" id="KW-0418">Kinase</keyword>
<evidence type="ECO:0000256" key="2">
    <source>
        <dbReference type="ARBA" id="ARBA00022448"/>
    </source>
</evidence>
<dbReference type="InterPro" id="IPR050558">
    <property type="entry name" value="PTS_Sugar-Specific_Components"/>
</dbReference>
<evidence type="ECO:0000256" key="9">
    <source>
        <dbReference type="ARBA" id="ARBA00022989"/>
    </source>
</evidence>
<dbReference type="PROSITE" id="PS00371">
    <property type="entry name" value="PTS_EIIA_TYPE_1_HIS"/>
    <property type="match status" value="1"/>
</dbReference>
<evidence type="ECO:0000256" key="5">
    <source>
        <dbReference type="ARBA" id="ARBA00022679"/>
    </source>
</evidence>
<evidence type="ECO:0000256" key="3">
    <source>
        <dbReference type="ARBA" id="ARBA00022475"/>
    </source>
</evidence>
<evidence type="ECO:0000313" key="11">
    <source>
        <dbReference type="EMBL" id="QAU53112.1"/>
    </source>
</evidence>